<dbReference type="Gene3D" id="3.90.210.10">
    <property type="entry name" value="Heat-Labile Enterotoxin, subunit A"/>
    <property type="match status" value="1"/>
</dbReference>
<dbReference type="EMBL" id="JACHGV010000023">
    <property type="protein sequence ID" value="MBB6081861.1"/>
    <property type="molecule type" value="Genomic_DNA"/>
</dbReference>
<keyword evidence="2" id="KW-1185">Reference proteome</keyword>
<proteinExistence type="predicted"/>
<gene>
    <name evidence="1" type="ORF">HNR57_007824</name>
</gene>
<name>A0A7W9WLL7_9ACTN</name>
<evidence type="ECO:0000313" key="1">
    <source>
        <dbReference type="EMBL" id="MBB6081861.1"/>
    </source>
</evidence>
<dbReference type="RefSeq" id="WP_184567982.1">
    <property type="nucleotide sequence ID" value="NZ_BAAARS010000012.1"/>
</dbReference>
<reference evidence="1 2" key="1">
    <citation type="submission" date="2020-08" db="EMBL/GenBank/DDBJ databases">
        <title>Genomic Encyclopedia of Type Strains, Phase IV (KMG-IV): sequencing the most valuable type-strain genomes for metagenomic binning, comparative biology and taxonomic classification.</title>
        <authorList>
            <person name="Goeker M."/>
        </authorList>
    </citation>
    <scope>NUCLEOTIDE SEQUENCE [LARGE SCALE GENOMIC DNA]</scope>
    <source>
        <strain evidence="1 2">DSM 43350</strain>
    </source>
</reference>
<dbReference type="AlphaFoldDB" id="A0A7W9WLL7"/>
<dbReference type="Proteomes" id="UP000591537">
    <property type="component" value="Unassembled WGS sequence"/>
</dbReference>
<sequence length="175" mass="20106">MAVARTLFRGQKQWTPGMQILAHTMRESRDPEKCTDHALEEVAWALRQVEIDRRSKTARDRLFNLLLSYQDTRTLSPYVSFASTKNVALNFALEDDTPGFVIEIHDCGLGGTLDFNSVRREYDLWADQKPWLNEIGVPRGVAPELVRRVSRVEYDDLYRVTEEVIYDGSTTGRPV</sequence>
<protein>
    <submittedName>
        <fullName evidence="1">Uncharacterized protein</fullName>
    </submittedName>
</protein>
<evidence type="ECO:0000313" key="2">
    <source>
        <dbReference type="Proteomes" id="UP000591537"/>
    </source>
</evidence>
<organism evidence="1 2">
    <name type="scientific">Streptomyces paradoxus</name>
    <dbReference type="NCBI Taxonomy" id="66375"/>
    <lineage>
        <taxon>Bacteria</taxon>
        <taxon>Bacillati</taxon>
        <taxon>Actinomycetota</taxon>
        <taxon>Actinomycetes</taxon>
        <taxon>Kitasatosporales</taxon>
        <taxon>Streptomycetaceae</taxon>
        <taxon>Streptomyces</taxon>
    </lineage>
</organism>
<accession>A0A7W9WLL7</accession>
<comment type="caution">
    <text evidence="1">The sequence shown here is derived from an EMBL/GenBank/DDBJ whole genome shotgun (WGS) entry which is preliminary data.</text>
</comment>